<protein>
    <recommendedName>
        <fullName evidence="9">LysE family translocator</fullName>
    </recommendedName>
</protein>
<sequence>MQITSAVVGGLSLGLFMAISVGPTLFAIIRYSLNHSYKAGVAFVLGVSFSDIMYVTIANMATPWLQWFHQYARTLSYLAAAALMIAGAVGLLKKYKPQRPSTKKVTINKSEYFKIWGSGFLLNTLNPALILQWILAATATAAEVGFYRFIFFGCCLGLVLGVDLLKVILADSIRRKLTLRKIMYLHKFSSLCLLVFGVAILILTILNIELKNPAERKSSYNHYRYTEILKIAKA</sequence>
<evidence type="ECO:0000256" key="1">
    <source>
        <dbReference type="ARBA" id="ARBA00004651"/>
    </source>
</evidence>
<organism evidence="7 8">
    <name type="scientific">Taibaiella soli</name>
    <dbReference type="NCBI Taxonomy" id="1649169"/>
    <lineage>
        <taxon>Bacteria</taxon>
        <taxon>Pseudomonadati</taxon>
        <taxon>Bacteroidota</taxon>
        <taxon>Chitinophagia</taxon>
        <taxon>Chitinophagales</taxon>
        <taxon>Chitinophagaceae</taxon>
        <taxon>Taibaiella</taxon>
    </lineage>
</organism>
<keyword evidence="2" id="KW-1003">Cell membrane</keyword>
<keyword evidence="4 6" id="KW-1133">Transmembrane helix</keyword>
<feature type="transmembrane region" description="Helical" evidence="6">
    <location>
        <begin position="6"/>
        <end position="29"/>
    </location>
</feature>
<dbReference type="GO" id="GO:0015171">
    <property type="term" value="F:amino acid transmembrane transporter activity"/>
    <property type="evidence" value="ECO:0007669"/>
    <property type="project" value="TreeGrafter"/>
</dbReference>
<keyword evidence="3 6" id="KW-0812">Transmembrane</keyword>
<dbReference type="PANTHER" id="PTHR30086:SF20">
    <property type="entry name" value="ARGININE EXPORTER PROTEIN ARGO-RELATED"/>
    <property type="match status" value="1"/>
</dbReference>
<feature type="transmembrane region" description="Helical" evidence="6">
    <location>
        <begin position="74"/>
        <end position="92"/>
    </location>
</feature>
<dbReference type="PANTHER" id="PTHR30086">
    <property type="entry name" value="ARGININE EXPORTER PROTEIN ARGO"/>
    <property type="match status" value="1"/>
</dbReference>
<dbReference type="Pfam" id="PF01810">
    <property type="entry name" value="LysE"/>
    <property type="match status" value="1"/>
</dbReference>
<dbReference type="InterPro" id="IPR001123">
    <property type="entry name" value="LeuE-type"/>
</dbReference>
<feature type="transmembrane region" description="Helical" evidence="6">
    <location>
        <begin position="190"/>
        <end position="208"/>
    </location>
</feature>
<dbReference type="OrthoDB" id="679767at2"/>
<evidence type="ECO:0000313" key="7">
    <source>
        <dbReference type="EMBL" id="PZF75023.1"/>
    </source>
</evidence>
<keyword evidence="8" id="KW-1185">Reference proteome</keyword>
<accession>A0A2W2C4F2</accession>
<evidence type="ECO:0000256" key="5">
    <source>
        <dbReference type="ARBA" id="ARBA00023136"/>
    </source>
</evidence>
<evidence type="ECO:0000256" key="2">
    <source>
        <dbReference type="ARBA" id="ARBA00022475"/>
    </source>
</evidence>
<gene>
    <name evidence="7" type="ORF">DN068_00270</name>
</gene>
<proteinExistence type="predicted"/>
<dbReference type="AlphaFoldDB" id="A0A2W2C4F2"/>
<comment type="caution">
    <text evidence="7">The sequence shown here is derived from an EMBL/GenBank/DDBJ whole genome shotgun (WGS) entry which is preliminary data.</text>
</comment>
<dbReference type="GO" id="GO:0005886">
    <property type="term" value="C:plasma membrane"/>
    <property type="evidence" value="ECO:0007669"/>
    <property type="project" value="UniProtKB-SubCell"/>
</dbReference>
<evidence type="ECO:0008006" key="9">
    <source>
        <dbReference type="Google" id="ProtNLM"/>
    </source>
</evidence>
<keyword evidence="5 6" id="KW-0472">Membrane</keyword>
<dbReference type="Proteomes" id="UP000248745">
    <property type="component" value="Unassembled WGS sequence"/>
</dbReference>
<name>A0A2W2C4F2_9BACT</name>
<evidence type="ECO:0000313" key="8">
    <source>
        <dbReference type="Proteomes" id="UP000248745"/>
    </source>
</evidence>
<evidence type="ECO:0000256" key="6">
    <source>
        <dbReference type="SAM" id="Phobius"/>
    </source>
</evidence>
<reference evidence="7 8" key="1">
    <citation type="submission" date="2018-06" db="EMBL/GenBank/DDBJ databases">
        <title>Mucibacter soli gen. nov., sp. nov., a new member of the family Chitinophagaceae producing mucin.</title>
        <authorList>
            <person name="Kim M.-K."/>
            <person name="Park S."/>
            <person name="Kim T.-S."/>
            <person name="Joung Y."/>
            <person name="Han J.-H."/>
            <person name="Kim S.B."/>
        </authorList>
    </citation>
    <scope>NUCLEOTIDE SEQUENCE [LARGE SCALE GENOMIC DNA]</scope>
    <source>
        <strain evidence="7 8">R1-15</strain>
    </source>
</reference>
<evidence type="ECO:0000256" key="3">
    <source>
        <dbReference type="ARBA" id="ARBA00022692"/>
    </source>
</evidence>
<dbReference type="EMBL" id="QKTW01000001">
    <property type="protein sequence ID" value="PZF75023.1"/>
    <property type="molecule type" value="Genomic_DNA"/>
</dbReference>
<dbReference type="RefSeq" id="WP_110996871.1">
    <property type="nucleotide sequence ID" value="NZ_QKTW01000001.1"/>
</dbReference>
<feature type="transmembrane region" description="Helical" evidence="6">
    <location>
        <begin position="146"/>
        <end position="169"/>
    </location>
</feature>
<comment type="subcellular location">
    <subcellularLocation>
        <location evidence="1">Cell membrane</location>
        <topology evidence="1">Multi-pass membrane protein</topology>
    </subcellularLocation>
</comment>
<evidence type="ECO:0000256" key="4">
    <source>
        <dbReference type="ARBA" id="ARBA00022989"/>
    </source>
</evidence>
<feature type="transmembrane region" description="Helical" evidence="6">
    <location>
        <begin position="113"/>
        <end position="134"/>
    </location>
</feature>